<dbReference type="Pfam" id="PF16510">
    <property type="entry name" value="P22_portal"/>
    <property type="match status" value="1"/>
</dbReference>
<evidence type="ECO:0000313" key="1">
    <source>
        <dbReference type="EMBL" id="KKM05752.1"/>
    </source>
</evidence>
<comment type="caution">
    <text evidence="1">The sequence shown here is derived from an EMBL/GenBank/DDBJ whole genome shotgun (WGS) entry which is preliminary data.</text>
</comment>
<dbReference type="InterPro" id="IPR032427">
    <property type="entry name" value="P22_portal"/>
</dbReference>
<dbReference type="AlphaFoldDB" id="A0A0F9HRA6"/>
<accession>A0A0F9HRA6</accession>
<sequence length="846" mass="95749">MAKSKLKSTAYIKVDNRYSTTDSETKKLFPFPNRDINPKLKDAAYNKKWSEAIYSIFISNRASWGIGEHNSFVKQRTYALGQQSTDRYKSFLLDEQQRDGDDVSSTEDLPLSRVARREGWLNVLWENLSIGPKLLDSMHGMFDPVDFDLYVNVIDANSMGMQENAKYLALVKGQNQKWQMEYKKKAGMPVDENAILPKTNQELAAIEQQGGFKLGIAKSMEKLSRHSFNVSGWSDVIKKKLVDDLVTIGRCATRDRYDQEDGMFKTEYIDPARLVIQYSDENDYSDADYAGYFRLMTISDLKKRMPTLTDETLRGIAKNNRGLFGNPSVNSQWESMYNQYDTTNNTWGWYDMKVSVFEAVWMDWDISRAIKYTNSRGNERYDRISYETKLNKKDARGEKTTTVRKPYQCSWVVGTNHVFDFGPVHMAPRPQPSVPKIPFHVEQLHGPSIIKRTIPIMDQIALLWLRYQNSVAKMIESGFAVDMGMIMNITDGQGKKRSVDEVLKMWKQTGILPFMPSRYGNYQGGAVSPVHPLPSDFLEKLNGIVAAFEFQFRMFEQTTGINPVALGQTPSPDAPVATTEAAMQATATIIKPIATALFEVKQNIGACLVSRIQIGIRVSDTIRKAYAGVIGENDINVLRMAEKSSVRYGLSMRAKPDQLFKQKLVKYVEIALASGRDGKAGIELTDAMLIEEKLWRGADISDVRNELTWLIDRNKQAISLEKKALIETQAKENQQLEQKQQQGKMMEHQMKLKEITTSEGEKRKTQRLIKNKEFIQMLIEQSNSEQAAGEITDATFDRLRIAMNIAGRVGDLSLVDLEAAVGLAEQGIASDPRTPPPNTQPATAMV</sequence>
<dbReference type="EMBL" id="LAZR01016149">
    <property type="protein sequence ID" value="KKM05752.1"/>
    <property type="molecule type" value="Genomic_DNA"/>
</dbReference>
<proteinExistence type="predicted"/>
<evidence type="ECO:0008006" key="2">
    <source>
        <dbReference type="Google" id="ProtNLM"/>
    </source>
</evidence>
<protein>
    <recommendedName>
        <fullName evidence="2">Portal protein</fullName>
    </recommendedName>
</protein>
<gene>
    <name evidence="1" type="ORF">LCGC14_1750910</name>
</gene>
<reference evidence="1" key="1">
    <citation type="journal article" date="2015" name="Nature">
        <title>Complex archaea that bridge the gap between prokaryotes and eukaryotes.</title>
        <authorList>
            <person name="Spang A."/>
            <person name="Saw J.H."/>
            <person name="Jorgensen S.L."/>
            <person name="Zaremba-Niedzwiedzka K."/>
            <person name="Martijn J."/>
            <person name="Lind A.E."/>
            <person name="van Eijk R."/>
            <person name="Schleper C."/>
            <person name="Guy L."/>
            <person name="Ettema T.J."/>
        </authorList>
    </citation>
    <scope>NUCLEOTIDE SEQUENCE</scope>
</reference>
<organism evidence="1">
    <name type="scientific">marine sediment metagenome</name>
    <dbReference type="NCBI Taxonomy" id="412755"/>
    <lineage>
        <taxon>unclassified sequences</taxon>
        <taxon>metagenomes</taxon>
        <taxon>ecological metagenomes</taxon>
    </lineage>
</organism>
<name>A0A0F9HRA6_9ZZZZ</name>